<feature type="domain" description="DUF1559" evidence="1">
    <location>
        <begin position="44"/>
        <end position="268"/>
    </location>
</feature>
<accession>A0A518GUZ8</accession>
<dbReference type="EMBL" id="CP036426">
    <property type="protein sequence ID" value="QDV32406.1"/>
    <property type="molecule type" value="Genomic_DNA"/>
</dbReference>
<dbReference type="Proteomes" id="UP000317835">
    <property type="component" value="Chromosome"/>
</dbReference>
<name>A0A518GUZ8_9BACT</name>
<dbReference type="InterPro" id="IPR027558">
    <property type="entry name" value="Pre_pil_HX9DG_C"/>
</dbReference>
<dbReference type="KEGG" id="tpla:ElP_02380"/>
<reference evidence="2 3" key="1">
    <citation type="submission" date="2019-02" db="EMBL/GenBank/DDBJ databases">
        <title>Deep-cultivation of Planctomycetes and their phenomic and genomic characterization uncovers novel biology.</title>
        <authorList>
            <person name="Wiegand S."/>
            <person name="Jogler M."/>
            <person name="Boedeker C."/>
            <person name="Pinto D."/>
            <person name="Vollmers J."/>
            <person name="Rivas-Marin E."/>
            <person name="Kohn T."/>
            <person name="Peeters S.H."/>
            <person name="Heuer A."/>
            <person name="Rast P."/>
            <person name="Oberbeckmann S."/>
            <person name="Bunk B."/>
            <person name="Jeske O."/>
            <person name="Meyerdierks A."/>
            <person name="Storesund J.E."/>
            <person name="Kallscheuer N."/>
            <person name="Luecker S."/>
            <person name="Lage O.M."/>
            <person name="Pohl T."/>
            <person name="Merkel B.J."/>
            <person name="Hornburger P."/>
            <person name="Mueller R.-W."/>
            <person name="Bruemmer F."/>
            <person name="Labrenz M."/>
            <person name="Spormann A.M."/>
            <person name="Op den Camp H."/>
            <person name="Overmann J."/>
            <person name="Amann R."/>
            <person name="Jetten M.S.M."/>
            <person name="Mascher T."/>
            <person name="Medema M.H."/>
            <person name="Devos D.P."/>
            <person name="Kaster A.-K."/>
            <person name="Ovreas L."/>
            <person name="Rohde M."/>
            <person name="Galperin M.Y."/>
            <person name="Jogler C."/>
        </authorList>
    </citation>
    <scope>NUCLEOTIDE SEQUENCE [LARGE SCALE GENOMIC DNA]</scope>
    <source>
        <strain evidence="2 3">ElP</strain>
    </source>
</reference>
<evidence type="ECO:0000313" key="2">
    <source>
        <dbReference type="EMBL" id="QDV32406.1"/>
    </source>
</evidence>
<dbReference type="PANTHER" id="PTHR30093">
    <property type="entry name" value="GENERAL SECRETION PATHWAY PROTEIN G"/>
    <property type="match status" value="1"/>
</dbReference>
<dbReference type="Pfam" id="PF07596">
    <property type="entry name" value="SBP_bac_10"/>
    <property type="match status" value="1"/>
</dbReference>
<gene>
    <name evidence="2" type="ORF">ElP_02380</name>
</gene>
<dbReference type="AlphaFoldDB" id="A0A518GUZ8"/>
<organism evidence="2 3">
    <name type="scientific">Tautonia plasticadhaerens</name>
    <dbReference type="NCBI Taxonomy" id="2527974"/>
    <lineage>
        <taxon>Bacteria</taxon>
        <taxon>Pseudomonadati</taxon>
        <taxon>Planctomycetota</taxon>
        <taxon>Planctomycetia</taxon>
        <taxon>Isosphaerales</taxon>
        <taxon>Isosphaeraceae</taxon>
        <taxon>Tautonia</taxon>
    </lineage>
</organism>
<dbReference type="PANTHER" id="PTHR30093:SF2">
    <property type="entry name" value="TYPE II SECRETION SYSTEM PROTEIN H"/>
    <property type="match status" value="1"/>
</dbReference>
<protein>
    <recommendedName>
        <fullName evidence="1">DUF1559 domain-containing protein</fullName>
    </recommendedName>
</protein>
<dbReference type="InterPro" id="IPR011453">
    <property type="entry name" value="DUF1559"/>
</dbReference>
<sequence length="289" mass="30329">MARGEASIMQRPRARMTVRVLMGVAAVGALAALCNRVASDFSRAEREAANRAGCVGHLKSILFGLHNHHATYGTFPPGTVPHPTLPPARRLGWPVSVHHEVGGGIDPGIDGTKGWDEPPNRTLHYMPPPGAWISWKPQDSFNTFVCPSAPDEQRAPRPTLLSYVGIAGLGADAPALPTGHPRAGVFGENRATRMADIHDGMSQTTMLVESSIGLAPWTAGGPSSVRGVDPATRPYLGPGRAFGGYHPGGANLAMADGSVTYVRNTIDPAVFEAMSTIAGGEPVPPGCDR</sequence>
<dbReference type="NCBIfam" id="TIGR04294">
    <property type="entry name" value="pre_pil_HX9DG"/>
    <property type="match status" value="1"/>
</dbReference>
<keyword evidence="3" id="KW-1185">Reference proteome</keyword>
<evidence type="ECO:0000313" key="3">
    <source>
        <dbReference type="Proteomes" id="UP000317835"/>
    </source>
</evidence>
<evidence type="ECO:0000259" key="1">
    <source>
        <dbReference type="Pfam" id="PF07596"/>
    </source>
</evidence>
<proteinExistence type="predicted"/>